<protein>
    <recommendedName>
        <fullName evidence="4">24 kDa family member</fullName>
    </recommendedName>
</protein>
<reference evidence="3" key="1">
    <citation type="journal article" date="2016" name="Ticks Tick Borne Dis.">
        <title>De novo assembly and annotation of the salivary gland transcriptome of Rhipicephalus appendiculatus male and female ticks during blood feeding.</title>
        <authorList>
            <person name="de Castro M.H."/>
            <person name="de Klerk D."/>
            <person name="Pienaar R."/>
            <person name="Latif A.A."/>
            <person name="Rees D.J."/>
            <person name="Mans B.J."/>
        </authorList>
    </citation>
    <scope>NUCLEOTIDE SEQUENCE</scope>
    <source>
        <tissue evidence="3">Salivary glands</tissue>
    </source>
</reference>
<feature type="chain" id="PRO_5007285830" description="24 kDa family member" evidence="2">
    <location>
        <begin position="24"/>
        <end position="140"/>
    </location>
</feature>
<name>A0A131YQZ3_RHIAP</name>
<evidence type="ECO:0000256" key="1">
    <source>
        <dbReference type="SAM" id="Phobius"/>
    </source>
</evidence>
<keyword evidence="1" id="KW-1133">Transmembrane helix</keyword>
<keyword evidence="1" id="KW-0812">Transmembrane</keyword>
<proteinExistence type="predicted"/>
<keyword evidence="2" id="KW-0732">Signal</keyword>
<evidence type="ECO:0000256" key="2">
    <source>
        <dbReference type="SAM" id="SignalP"/>
    </source>
</evidence>
<dbReference type="EMBL" id="GEDV01007657">
    <property type="protein sequence ID" value="JAP80900.1"/>
    <property type="molecule type" value="Transcribed_RNA"/>
</dbReference>
<dbReference type="AlphaFoldDB" id="A0A131YQZ3"/>
<evidence type="ECO:0008006" key="4">
    <source>
        <dbReference type="Google" id="ProtNLM"/>
    </source>
</evidence>
<feature type="transmembrane region" description="Helical" evidence="1">
    <location>
        <begin position="117"/>
        <end position="138"/>
    </location>
</feature>
<evidence type="ECO:0000313" key="3">
    <source>
        <dbReference type="EMBL" id="JAP80900.1"/>
    </source>
</evidence>
<accession>A0A131YQZ3</accession>
<sequence length="140" mass="15198">MNHAFSCLTFITVLLAAVSSALAACDAEKAVTGLQDCRSHIHQIQKQRFNASDADHIEEVCCSATVKFEDCIREAVHLSGCHHEVDYLVTVMMTATRKLLSDMYTANCWYLCSQADAASASATFAPAGLVAVALVVLWRT</sequence>
<organism evidence="3">
    <name type="scientific">Rhipicephalus appendiculatus</name>
    <name type="common">Brown ear tick</name>
    <dbReference type="NCBI Taxonomy" id="34631"/>
    <lineage>
        <taxon>Eukaryota</taxon>
        <taxon>Metazoa</taxon>
        <taxon>Ecdysozoa</taxon>
        <taxon>Arthropoda</taxon>
        <taxon>Chelicerata</taxon>
        <taxon>Arachnida</taxon>
        <taxon>Acari</taxon>
        <taxon>Parasitiformes</taxon>
        <taxon>Ixodida</taxon>
        <taxon>Ixodoidea</taxon>
        <taxon>Ixodidae</taxon>
        <taxon>Rhipicephalinae</taxon>
        <taxon>Rhipicephalus</taxon>
        <taxon>Rhipicephalus</taxon>
    </lineage>
</organism>
<keyword evidence="1" id="KW-0472">Membrane</keyword>
<feature type="signal peptide" evidence="2">
    <location>
        <begin position="1"/>
        <end position="23"/>
    </location>
</feature>